<dbReference type="Gene3D" id="1.10.10.60">
    <property type="entry name" value="Homeodomain-like"/>
    <property type="match status" value="2"/>
</dbReference>
<dbReference type="InterPro" id="IPR018060">
    <property type="entry name" value="HTH_AraC"/>
</dbReference>
<dbReference type="Proteomes" id="UP000256304">
    <property type="component" value="Unassembled WGS sequence"/>
</dbReference>
<dbReference type="InterPro" id="IPR051552">
    <property type="entry name" value="HptR"/>
</dbReference>
<keyword evidence="5" id="KW-0805">Transcription regulation</keyword>
<evidence type="ECO:0000256" key="2">
    <source>
        <dbReference type="ARBA" id="ARBA00022490"/>
    </source>
</evidence>
<dbReference type="InterPro" id="IPR041522">
    <property type="entry name" value="CdaR_GGDEF"/>
</dbReference>
<evidence type="ECO:0000313" key="12">
    <source>
        <dbReference type="Proteomes" id="UP000256304"/>
    </source>
</evidence>
<dbReference type="Pfam" id="PF12833">
    <property type="entry name" value="HTH_18"/>
    <property type="match status" value="1"/>
</dbReference>
<organism evidence="11 12">
    <name type="scientific">Paenibacillus taihuensis</name>
    <dbReference type="NCBI Taxonomy" id="1156355"/>
    <lineage>
        <taxon>Bacteria</taxon>
        <taxon>Bacillati</taxon>
        <taxon>Bacillota</taxon>
        <taxon>Bacilli</taxon>
        <taxon>Bacillales</taxon>
        <taxon>Paenibacillaceae</taxon>
        <taxon>Paenibacillus</taxon>
    </lineage>
</organism>
<dbReference type="GO" id="GO:0043565">
    <property type="term" value="F:sequence-specific DNA binding"/>
    <property type="evidence" value="ECO:0007669"/>
    <property type="project" value="InterPro"/>
</dbReference>
<keyword evidence="2" id="KW-0963">Cytoplasm</keyword>
<dbReference type="InterPro" id="IPR018062">
    <property type="entry name" value="HTH_AraC-typ_CS"/>
</dbReference>
<name>A0A3D9RM78_9BACL</name>
<dbReference type="InterPro" id="IPR020449">
    <property type="entry name" value="Tscrpt_reg_AraC-type_HTH"/>
</dbReference>
<dbReference type="PRINTS" id="PR00032">
    <property type="entry name" value="HTHARAC"/>
</dbReference>
<dbReference type="EMBL" id="QTTN01000020">
    <property type="protein sequence ID" value="REE81009.1"/>
    <property type="molecule type" value="Genomic_DNA"/>
</dbReference>
<feature type="modified residue" description="4-aspartylphosphate" evidence="8">
    <location>
        <position position="55"/>
    </location>
</feature>
<feature type="domain" description="HTH araC/xylS-type" evidence="9">
    <location>
        <begin position="433"/>
        <end position="531"/>
    </location>
</feature>
<dbReference type="PROSITE" id="PS01124">
    <property type="entry name" value="HTH_ARAC_FAMILY_2"/>
    <property type="match status" value="1"/>
</dbReference>
<comment type="caution">
    <text evidence="11">The sequence shown here is derived from an EMBL/GenBank/DDBJ whole genome shotgun (WGS) entry which is preliminary data.</text>
</comment>
<keyword evidence="3 8" id="KW-0597">Phosphoprotein</keyword>
<dbReference type="PROSITE" id="PS50110">
    <property type="entry name" value="RESPONSE_REGULATORY"/>
    <property type="match status" value="1"/>
</dbReference>
<keyword evidence="7" id="KW-0804">Transcription</keyword>
<evidence type="ECO:0000256" key="7">
    <source>
        <dbReference type="ARBA" id="ARBA00023163"/>
    </source>
</evidence>
<dbReference type="AlphaFoldDB" id="A0A3D9RM78"/>
<dbReference type="SUPFAM" id="SSF52172">
    <property type="entry name" value="CheY-like"/>
    <property type="match status" value="1"/>
</dbReference>
<evidence type="ECO:0000256" key="5">
    <source>
        <dbReference type="ARBA" id="ARBA00023015"/>
    </source>
</evidence>
<feature type="domain" description="Response regulatory" evidence="10">
    <location>
        <begin position="3"/>
        <end position="120"/>
    </location>
</feature>
<dbReference type="InterPro" id="IPR001789">
    <property type="entry name" value="Sig_transdc_resp-reg_receiver"/>
</dbReference>
<proteinExistence type="predicted"/>
<dbReference type="PROSITE" id="PS00041">
    <property type="entry name" value="HTH_ARAC_FAMILY_1"/>
    <property type="match status" value="1"/>
</dbReference>
<keyword evidence="12" id="KW-1185">Reference proteome</keyword>
<dbReference type="SUPFAM" id="SSF46689">
    <property type="entry name" value="Homeodomain-like"/>
    <property type="match status" value="2"/>
</dbReference>
<dbReference type="InterPro" id="IPR009057">
    <property type="entry name" value="Homeodomain-like_sf"/>
</dbReference>
<dbReference type="SMART" id="SM00448">
    <property type="entry name" value="REC"/>
    <property type="match status" value="1"/>
</dbReference>
<keyword evidence="6" id="KW-0238">DNA-binding</keyword>
<evidence type="ECO:0000259" key="9">
    <source>
        <dbReference type="PROSITE" id="PS01124"/>
    </source>
</evidence>
<dbReference type="PANTHER" id="PTHR42713:SF3">
    <property type="entry name" value="TRANSCRIPTIONAL REGULATORY PROTEIN HPTR"/>
    <property type="match status" value="1"/>
</dbReference>
<dbReference type="Gene3D" id="3.40.50.2300">
    <property type="match status" value="1"/>
</dbReference>
<dbReference type="Pfam" id="PF00072">
    <property type="entry name" value="Response_reg"/>
    <property type="match status" value="1"/>
</dbReference>
<dbReference type="Pfam" id="PF17853">
    <property type="entry name" value="GGDEF_2"/>
    <property type="match status" value="1"/>
</dbReference>
<evidence type="ECO:0000259" key="10">
    <source>
        <dbReference type="PROSITE" id="PS50110"/>
    </source>
</evidence>
<dbReference type="CDD" id="cd17536">
    <property type="entry name" value="REC_YesN-like"/>
    <property type="match status" value="1"/>
</dbReference>
<sequence>MIKLFIVDDEDMEREGIRSLFDWKQFGVTVIGEAWNGHAALEALEHEEPDLVITDVRMPGMNGLQFASRLKRMYPNVKYIFISGYEDFDAARNAVDVNAVAYLMKPINKETLMQTIAGAIGRIEEEKHRVQEGDKLRHQVEENMPVLREQLLRDLLLGIEPVDGERTIQQAQSFGLALPTSRTAVMILKVKELSPDSEEAEPLKAVTVHRELSRIIQEETGLPAVMTREGEYTVLVPSSPILSPEEAEEHVEQLAASWMQQLNRTTGLTYAIGIALAEDGIRSCHRYCRLARMAASRSMYSDVPSVMWHEDHEDSRDEFPIALHRSKEELTEAIITSDTEKIEAIIRACFQNKAMKKEQAWFVAVDLLTTALHTLAEKRELMKAAFEQEKAPWDKLMHMETIDSLVSWVIVYVQNISELIRKNQGNKHEHIVQTIKQWVKSEYMTDITIDSIASRVFLAPGYVRKLFKNQTGMTLKEYIVQTRMKCASELLRQPERKVNEVAAAVGYENVSYFCAVFKSFYGLSPGEFKDAYHFLA</sequence>
<dbReference type="InterPro" id="IPR011006">
    <property type="entry name" value="CheY-like_superfamily"/>
</dbReference>
<dbReference type="PANTHER" id="PTHR42713">
    <property type="entry name" value="HISTIDINE KINASE-RELATED"/>
    <property type="match status" value="1"/>
</dbReference>
<keyword evidence="4" id="KW-0902">Two-component regulatory system</keyword>
<evidence type="ECO:0000256" key="6">
    <source>
        <dbReference type="ARBA" id="ARBA00023125"/>
    </source>
</evidence>
<dbReference type="GO" id="GO:0005737">
    <property type="term" value="C:cytoplasm"/>
    <property type="evidence" value="ECO:0007669"/>
    <property type="project" value="UniProtKB-SubCell"/>
</dbReference>
<evidence type="ECO:0000313" key="11">
    <source>
        <dbReference type="EMBL" id="REE81009.1"/>
    </source>
</evidence>
<evidence type="ECO:0000256" key="1">
    <source>
        <dbReference type="ARBA" id="ARBA00004496"/>
    </source>
</evidence>
<reference evidence="11 12" key="1">
    <citation type="submission" date="2018-08" db="EMBL/GenBank/DDBJ databases">
        <title>Genomic Encyclopedia of Type Strains, Phase III (KMG-III): the genomes of soil and plant-associated and newly described type strains.</title>
        <authorList>
            <person name="Whitman W."/>
        </authorList>
    </citation>
    <scope>NUCLEOTIDE SEQUENCE [LARGE SCALE GENOMIC DNA]</scope>
    <source>
        <strain evidence="11 12">CGMCC 1.10966</strain>
    </source>
</reference>
<evidence type="ECO:0000256" key="3">
    <source>
        <dbReference type="ARBA" id="ARBA00022553"/>
    </source>
</evidence>
<protein>
    <submittedName>
        <fullName evidence="11">YesN/AraC family two-component response regulator</fullName>
    </submittedName>
</protein>
<comment type="subcellular location">
    <subcellularLocation>
        <location evidence="1">Cytoplasm</location>
    </subcellularLocation>
</comment>
<evidence type="ECO:0000256" key="8">
    <source>
        <dbReference type="PROSITE-ProRule" id="PRU00169"/>
    </source>
</evidence>
<dbReference type="SMART" id="SM00342">
    <property type="entry name" value="HTH_ARAC"/>
    <property type="match status" value="1"/>
</dbReference>
<accession>A0A3D9RM78</accession>
<dbReference type="GO" id="GO:0003700">
    <property type="term" value="F:DNA-binding transcription factor activity"/>
    <property type="evidence" value="ECO:0007669"/>
    <property type="project" value="InterPro"/>
</dbReference>
<dbReference type="RefSeq" id="WP_181909632.1">
    <property type="nucleotide sequence ID" value="NZ_QTTN01000020.1"/>
</dbReference>
<dbReference type="GO" id="GO:0000160">
    <property type="term" value="P:phosphorelay signal transduction system"/>
    <property type="evidence" value="ECO:0007669"/>
    <property type="project" value="UniProtKB-KW"/>
</dbReference>
<gene>
    <name evidence="11" type="ORF">A8990_12055</name>
</gene>
<evidence type="ECO:0000256" key="4">
    <source>
        <dbReference type="ARBA" id="ARBA00023012"/>
    </source>
</evidence>